<keyword evidence="12" id="KW-1185">Reference proteome</keyword>
<proteinExistence type="inferred from homology"/>
<evidence type="ECO:0000256" key="6">
    <source>
        <dbReference type="ARBA" id="ARBA00022807"/>
    </source>
</evidence>
<dbReference type="InterPro" id="IPR018200">
    <property type="entry name" value="USP_CS"/>
</dbReference>
<evidence type="ECO:0000259" key="10">
    <source>
        <dbReference type="PROSITE" id="PS50235"/>
    </source>
</evidence>
<evidence type="ECO:0000256" key="4">
    <source>
        <dbReference type="ARBA" id="ARBA00022786"/>
    </source>
</evidence>
<dbReference type="GO" id="GO:0004843">
    <property type="term" value="F:cysteine-type deubiquitinase activity"/>
    <property type="evidence" value="ECO:0007669"/>
    <property type="project" value="UniProtKB-UniRule"/>
</dbReference>
<evidence type="ECO:0000256" key="9">
    <source>
        <dbReference type="SAM" id="MobiDB-lite"/>
    </source>
</evidence>
<keyword evidence="4 8" id="KW-0833">Ubl conjugation pathway</keyword>
<dbReference type="PROSITE" id="PS50235">
    <property type="entry name" value="USP_3"/>
    <property type="match status" value="1"/>
</dbReference>
<feature type="domain" description="USP" evidence="10">
    <location>
        <begin position="71"/>
        <end position="379"/>
    </location>
</feature>
<comment type="caution">
    <text evidence="11">The sequence shown here is derived from an EMBL/GenBank/DDBJ whole genome shotgun (WGS) entry which is preliminary data.</text>
</comment>
<dbReference type="GO" id="GO:0006508">
    <property type="term" value="P:proteolysis"/>
    <property type="evidence" value="ECO:0007669"/>
    <property type="project" value="UniProtKB-KW"/>
</dbReference>
<dbReference type="FunFam" id="3.90.70.10:FF:000116">
    <property type="entry name" value="Ubiquitin carboxyl-terminal hydrolase 20"/>
    <property type="match status" value="1"/>
</dbReference>
<protein>
    <recommendedName>
        <fullName evidence="8">Ubiquitin carboxyl-terminal hydrolase</fullName>
        <ecNumber evidence="8">3.4.19.12</ecNumber>
    </recommendedName>
</protein>
<evidence type="ECO:0000313" key="12">
    <source>
        <dbReference type="Proteomes" id="UP001152484"/>
    </source>
</evidence>
<feature type="compositionally biased region" description="Polar residues" evidence="9">
    <location>
        <begin position="1"/>
        <end position="11"/>
    </location>
</feature>
<feature type="compositionally biased region" description="Low complexity" evidence="9">
    <location>
        <begin position="589"/>
        <end position="599"/>
    </location>
</feature>
<gene>
    <name evidence="11" type="ORF">CEURO_LOCUS10157</name>
</gene>
<dbReference type="Gene3D" id="3.90.70.10">
    <property type="entry name" value="Cysteine proteinases"/>
    <property type="match status" value="1"/>
</dbReference>
<dbReference type="PROSITE" id="PS00973">
    <property type="entry name" value="USP_2"/>
    <property type="match status" value="1"/>
</dbReference>
<dbReference type="Proteomes" id="UP001152484">
    <property type="component" value="Unassembled WGS sequence"/>
</dbReference>
<keyword evidence="3 8" id="KW-0645">Protease</keyword>
<comment type="catalytic activity">
    <reaction evidence="1 8">
        <text>Thiol-dependent hydrolysis of ester, thioester, amide, peptide and isopeptide bonds formed by the C-terminal Gly of ubiquitin (a 76-residue protein attached to proteins as an intracellular targeting signal).</text>
        <dbReference type="EC" id="3.4.19.12"/>
    </reaction>
</comment>
<keyword evidence="5 8" id="KW-0378">Hydrolase</keyword>
<dbReference type="Pfam" id="PF00443">
    <property type="entry name" value="UCH"/>
    <property type="match status" value="1"/>
</dbReference>
<evidence type="ECO:0000256" key="7">
    <source>
        <dbReference type="ARBA" id="ARBA00037450"/>
    </source>
</evidence>
<keyword evidence="6 8" id="KW-0788">Thiol protease</keyword>
<evidence type="ECO:0000256" key="5">
    <source>
        <dbReference type="ARBA" id="ARBA00022801"/>
    </source>
</evidence>
<dbReference type="SUPFAM" id="SSF54001">
    <property type="entry name" value="Cysteine proteinases"/>
    <property type="match status" value="1"/>
</dbReference>
<dbReference type="PROSITE" id="PS00972">
    <property type="entry name" value="USP_1"/>
    <property type="match status" value="1"/>
</dbReference>
<dbReference type="AlphaFoldDB" id="A0A9P0Z3C3"/>
<dbReference type="OrthoDB" id="1271729at2759"/>
<feature type="region of interest" description="Disordered" evidence="9">
    <location>
        <begin position="572"/>
        <end position="620"/>
    </location>
</feature>
<evidence type="ECO:0000256" key="1">
    <source>
        <dbReference type="ARBA" id="ARBA00000707"/>
    </source>
</evidence>
<dbReference type="GO" id="GO:0016579">
    <property type="term" value="P:protein deubiquitination"/>
    <property type="evidence" value="ECO:0007669"/>
    <property type="project" value="InterPro"/>
</dbReference>
<reference evidence="11" key="1">
    <citation type="submission" date="2022-07" db="EMBL/GenBank/DDBJ databases">
        <authorList>
            <person name="Macas J."/>
            <person name="Novak P."/>
            <person name="Neumann P."/>
        </authorList>
    </citation>
    <scope>NUCLEOTIDE SEQUENCE</scope>
</reference>
<feature type="region of interest" description="Disordered" evidence="9">
    <location>
        <begin position="1"/>
        <end position="48"/>
    </location>
</feature>
<dbReference type="InterPro" id="IPR001394">
    <property type="entry name" value="Peptidase_C19_UCH"/>
</dbReference>
<dbReference type="InterPro" id="IPR050164">
    <property type="entry name" value="Peptidase_C19"/>
</dbReference>
<name>A0A9P0Z3C3_CUSEU</name>
<dbReference type="GO" id="GO:0005829">
    <property type="term" value="C:cytosol"/>
    <property type="evidence" value="ECO:0007669"/>
    <property type="project" value="TreeGrafter"/>
</dbReference>
<evidence type="ECO:0000256" key="8">
    <source>
        <dbReference type="RuleBase" id="RU366025"/>
    </source>
</evidence>
<accession>A0A9P0Z3C3</accession>
<dbReference type="PANTHER" id="PTHR24006:SF747">
    <property type="entry name" value="UBIQUITIN CARBOXYL-TERMINAL HYDROLASE 20"/>
    <property type="match status" value="1"/>
</dbReference>
<evidence type="ECO:0000313" key="11">
    <source>
        <dbReference type="EMBL" id="CAH9087644.1"/>
    </source>
</evidence>
<dbReference type="GO" id="GO:0005634">
    <property type="term" value="C:nucleus"/>
    <property type="evidence" value="ECO:0007669"/>
    <property type="project" value="TreeGrafter"/>
</dbReference>
<comment type="function">
    <text evidence="7 8">Recognizes and hydrolyzes the peptide bond at the C-terminal Gly of ubiquitin. Involved in the processing of poly-ubiquitin precursors as well as that of ubiquitinated proteins.</text>
</comment>
<dbReference type="InterPro" id="IPR038765">
    <property type="entry name" value="Papain-like_cys_pep_sf"/>
</dbReference>
<dbReference type="EC" id="3.4.19.12" evidence="8"/>
<sequence length="620" mass="69187">MGTGSSETLEPQSLELDYPGSPNARTGSPATSSGQVLATSGSSSDSDVLFGRENEMEKEHPQDDRHIVVGGGFFNLGNTCFLNAVLQCFMHTVPVVEGLLAFNHPYPCDGYMEGFCMICALKELIENLLASNYSAVSPWKLVNNINYFSSSFQRYQQEDAHEFLQCFLDRLESCCADAKQKELMPQNVNLVKQIFGGRLISKVRCCNCDHFSDTYEPLIDLSLEIEHVDSIPAALESFTKVEHIEDPEIKFTCANCKEQVLIEKQLLLDESPSVAAFHLKRFKNDGSVVEKIDKHVAFPLELDMLPYAAPKNEGSEGDSKYYLYAILVHIGYSSCSGHYYCFIRAAPDAWYKFDDSKVTRVDEDFVMSQEAYILFYAKHGTSWFSDFTKTQKFTIPKPISNTSPKSVLDNVDPISTIHSITCAVEVPSPTTFSRANHERVMVSEVNAGPHMMPTPVFRVATKSSEVEEMPSLSSPLEESSNRQNFDITKLHSNEIPRTPPRSPSPEIYREDSPDDVYSIPRAHLALVDPVSCQKRELQKSLETDKKRKQAAFLVRKNMPSARGNQLMAALRGTQSESAVDKKKRRMTASSPIKGSSSNSNTFHKSNFPPGSRPIIASGPR</sequence>
<evidence type="ECO:0000256" key="2">
    <source>
        <dbReference type="ARBA" id="ARBA00009085"/>
    </source>
</evidence>
<feature type="compositionally biased region" description="Polar residues" evidence="9">
    <location>
        <begin position="23"/>
        <end position="46"/>
    </location>
</feature>
<dbReference type="PANTHER" id="PTHR24006">
    <property type="entry name" value="UBIQUITIN CARBOXYL-TERMINAL HYDROLASE"/>
    <property type="match status" value="1"/>
</dbReference>
<comment type="similarity">
    <text evidence="2 8">Belongs to the peptidase C19 family.</text>
</comment>
<feature type="region of interest" description="Disordered" evidence="9">
    <location>
        <begin position="487"/>
        <end position="511"/>
    </location>
</feature>
<dbReference type="InterPro" id="IPR028889">
    <property type="entry name" value="USP"/>
</dbReference>
<organism evidence="11 12">
    <name type="scientific">Cuscuta europaea</name>
    <name type="common">European dodder</name>
    <dbReference type="NCBI Taxonomy" id="41803"/>
    <lineage>
        <taxon>Eukaryota</taxon>
        <taxon>Viridiplantae</taxon>
        <taxon>Streptophyta</taxon>
        <taxon>Embryophyta</taxon>
        <taxon>Tracheophyta</taxon>
        <taxon>Spermatophyta</taxon>
        <taxon>Magnoliopsida</taxon>
        <taxon>eudicotyledons</taxon>
        <taxon>Gunneridae</taxon>
        <taxon>Pentapetalae</taxon>
        <taxon>asterids</taxon>
        <taxon>lamiids</taxon>
        <taxon>Solanales</taxon>
        <taxon>Convolvulaceae</taxon>
        <taxon>Cuscuteae</taxon>
        <taxon>Cuscuta</taxon>
        <taxon>Cuscuta subgen. Cuscuta</taxon>
    </lineage>
</organism>
<dbReference type="EMBL" id="CAMAPE010000019">
    <property type="protein sequence ID" value="CAH9087644.1"/>
    <property type="molecule type" value="Genomic_DNA"/>
</dbReference>
<evidence type="ECO:0000256" key="3">
    <source>
        <dbReference type="ARBA" id="ARBA00022670"/>
    </source>
</evidence>